<dbReference type="InterPro" id="IPR004561">
    <property type="entry name" value="IsoChor_synthase"/>
</dbReference>
<dbReference type="SUPFAM" id="SSF56322">
    <property type="entry name" value="ADC synthase"/>
    <property type="match status" value="1"/>
</dbReference>
<dbReference type="Gene3D" id="3.60.120.10">
    <property type="entry name" value="Anthranilate synthase"/>
    <property type="match status" value="1"/>
</dbReference>
<dbReference type="GO" id="GO:0009697">
    <property type="term" value="P:salicylic acid biosynthetic process"/>
    <property type="evidence" value="ECO:0007669"/>
    <property type="project" value="TreeGrafter"/>
</dbReference>
<dbReference type="InterPro" id="IPR015890">
    <property type="entry name" value="Chorismate_C"/>
</dbReference>
<comment type="similarity">
    <text evidence="2">Belongs to the isochorismate synthase family.</text>
</comment>
<dbReference type="NCBIfam" id="NF005380">
    <property type="entry name" value="PRK06923.1"/>
    <property type="match status" value="1"/>
</dbReference>
<dbReference type="PANTHER" id="PTHR42839">
    <property type="entry name" value="ISOCHORISMATE SYNTHASE ENTC"/>
    <property type="match status" value="1"/>
</dbReference>
<dbReference type="PANTHER" id="PTHR42839:SF2">
    <property type="entry name" value="ISOCHORISMATE SYNTHASE ENTC"/>
    <property type="match status" value="1"/>
</dbReference>
<protein>
    <recommendedName>
        <fullName evidence="3">isochorismate synthase</fullName>
        <ecNumber evidence="3">5.4.4.2</ecNumber>
    </recommendedName>
    <alternativeName>
        <fullName evidence="5">Isochorismate mutase</fullName>
    </alternativeName>
</protein>
<feature type="domain" description="Chorismate-utilising enzyme C-terminal" evidence="6">
    <location>
        <begin position="128"/>
        <end position="383"/>
    </location>
</feature>
<dbReference type="EC" id="5.4.4.2" evidence="3"/>
<dbReference type="InterPro" id="IPR005801">
    <property type="entry name" value="ADC_synthase"/>
</dbReference>
<dbReference type="GO" id="GO:0008909">
    <property type="term" value="F:isochorismate synthase activity"/>
    <property type="evidence" value="ECO:0007669"/>
    <property type="project" value="UniProtKB-EC"/>
</dbReference>
<sequence>MNDIFRGMLELKAEHMLASVGEGTPFFFASPEETMLAEGHFATVPAAANLQELSALVEAELQKAVEAGHPDPVVVGAIPFDVGQPASLIIPEKVLRAGPLSRYVELPGLSAKTEVEAACEVRPVPTPQVYAAGVQEAVERIRQGELSKVVLARTLELEAAQPIDLQGLLRKLAQSNSRGYTFAVSINDRQGALVGASPELLLSRHGNQIRSNPLAGSAARTRDLQENMRRSQALLLSEKDLHEHKMVADAVVQALTPYCRSLYAPAGPSLVNTETMLHLASDIRGELADPSVSSLQLASSMHPTPAVCGYPFAAAREMIAEIEPFERGLYAGMVGWCDAHGNGEWVVTLRCAEVSGKQVRLFAGAGVVADSDPAHELAETGAKFRTMLNALGIANVGEA</sequence>
<evidence type="ECO:0000259" key="6">
    <source>
        <dbReference type="Pfam" id="PF00425"/>
    </source>
</evidence>
<dbReference type="OrthoDB" id="9806579at2"/>
<comment type="catalytic activity">
    <reaction evidence="1">
        <text>chorismate = isochorismate</text>
        <dbReference type="Rhea" id="RHEA:18985"/>
        <dbReference type="ChEBI" id="CHEBI:29748"/>
        <dbReference type="ChEBI" id="CHEBI:29780"/>
        <dbReference type="EC" id="5.4.4.2"/>
    </reaction>
</comment>
<dbReference type="AlphaFoldDB" id="A0A238YXS6"/>
<name>A0A238YXS6_9PROT</name>
<evidence type="ECO:0000256" key="2">
    <source>
        <dbReference type="ARBA" id="ARBA00005297"/>
    </source>
</evidence>
<evidence type="ECO:0000256" key="5">
    <source>
        <dbReference type="ARBA" id="ARBA00041564"/>
    </source>
</evidence>
<reference evidence="8" key="1">
    <citation type="submission" date="2017-06" db="EMBL/GenBank/DDBJ databases">
        <authorList>
            <person name="Varghese N."/>
            <person name="Submissions S."/>
        </authorList>
    </citation>
    <scope>NUCLEOTIDE SEQUENCE [LARGE SCALE GENOMIC DNA]</scope>
    <source>
        <strain evidence="8">Ca-68</strain>
    </source>
</reference>
<evidence type="ECO:0000256" key="3">
    <source>
        <dbReference type="ARBA" id="ARBA00012824"/>
    </source>
</evidence>
<keyword evidence="4" id="KW-0413">Isomerase</keyword>
<evidence type="ECO:0000256" key="4">
    <source>
        <dbReference type="ARBA" id="ARBA00023235"/>
    </source>
</evidence>
<dbReference type="Proteomes" id="UP000198305">
    <property type="component" value="Unassembled WGS sequence"/>
</dbReference>
<accession>A0A238YXS6</accession>
<dbReference type="RefSeq" id="WP_089375141.1">
    <property type="nucleotide sequence ID" value="NZ_FZOA01000003.1"/>
</dbReference>
<organism evidence="7 8">
    <name type="scientific">Methylobacillus rhizosphaerae</name>
    <dbReference type="NCBI Taxonomy" id="551994"/>
    <lineage>
        <taxon>Bacteria</taxon>
        <taxon>Pseudomonadati</taxon>
        <taxon>Pseudomonadota</taxon>
        <taxon>Betaproteobacteria</taxon>
        <taxon>Nitrosomonadales</taxon>
        <taxon>Methylophilaceae</taxon>
        <taxon>Methylobacillus</taxon>
    </lineage>
</organism>
<proteinExistence type="inferred from homology"/>
<dbReference type="EMBL" id="FZOA01000003">
    <property type="protein sequence ID" value="SNR75905.1"/>
    <property type="molecule type" value="Genomic_DNA"/>
</dbReference>
<evidence type="ECO:0000256" key="1">
    <source>
        <dbReference type="ARBA" id="ARBA00000799"/>
    </source>
</evidence>
<evidence type="ECO:0000313" key="7">
    <source>
        <dbReference type="EMBL" id="SNR75905.1"/>
    </source>
</evidence>
<keyword evidence="8" id="KW-1185">Reference proteome</keyword>
<dbReference type="NCBIfam" id="TIGR00543">
    <property type="entry name" value="isochor_syn"/>
    <property type="match status" value="1"/>
</dbReference>
<gene>
    <name evidence="7" type="ORF">SAMN05192560_0924</name>
</gene>
<evidence type="ECO:0000313" key="8">
    <source>
        <dbReference type="Proteomes" id="UP000198305"/>
    </source>
</evidence>
<dbReference type="Pfam" id="PF00425">
    <property type="entry name" value="Chorismate_bind"/>
    <property type="match status" value="1"/>
</dbReference>